<reference evidence="2" key="1">
    <citation type="journal article" date="2023" name="Nat. Plants">
        <title>Single-cell RNA sequencing provides a high-resolution roadmap for understanding the multicellular compartmentation of specialized metabolism.</title>
        <authorList>
            <person name="Sun S."/>
            <person name="Shen X."/>
            <person name="Li Y."/>
            <person name="Li Y."/>
            <person name="Wang S."/>
            <person name="Li R."/>
            <person name="Zhang H."/>
            <person name="Shen G."/>
            <person name="Guo B."/>
            <person name="Wei J."/>
            <person name="Xu J."/>
            <person name="St-Pierre B."/>
            <person name="Chen S."/>
            <person name="Sun C."/>
        </authorList>
    </citation>
    <scope>NUCLEOTIDE SEQUENCE [LARGE SCALE GENOMIC DNA]</scope>
</reference>
<proteinExistence type="predicted"/>
<protein>
    <submittedName>
        <fullName evidence="1">Uncharacterized protein</fullName>
    </submittedName>
</protein>
<dbReference type="Proteomes" id="UP001060085">
    <property type="component" value="Linkage Group LG01"/>
</dbReference>
<dbReference type="EMBL" id="CM044701">
    <property type="protein sequence ID" value="KAI5684017.1"/>
    <property type="molecule type" value="Genomic_DNA"/>
</dbReference>
<accession>A0ACC0CGP6</accession>
<name>A0ACC0CGP6_CATRO</name>
<evidence type="ECO:0000313" key="2">
    <source>
        <dbReference type="Proteomes" id="UP001060085"/>
    </source>
</evidence>
<keyword evidence="2" id="KW-1185">Reference proteome</keyword>
<comment type="caution">
    <text evidence="1">The sequence shown here is derived from an EMBL/GenBank/DDBJ whole genome shotgun (WGS) entry which is preliminary data.</text>
</comment>
<evidence type="ECO:0000313" key="1">
    <source>
        <dbReference type="EMBL" id="KAI5684017.1"/>
    </source>
</evidence>
<organism evidence="1 2">
    <name type="scientific">Catharanthus roseus</name>
    <name type="common">Madagascar periwinkle</name>
    <name type="synonym">Vinca rosea</name>
    <dbReference type="NCBI Taxonomy" id="4058"/>
    <lineage>
        <taxon>Eukaryota</taxon>
        <taxon>Viridiplantae</taxon>
        <taxon>Streptophyta</taxon>
        <taxon>Embryophyta</taxon>
        <taxon>Tracheophyta</taxon>
        <taxon>Spermatophyta</taxon>
        <taxon>Magnoliopsida</taxon>
        <taxon>eudicotyledons</taxon>
        <taxon>Gunneridae</taxon>
        <taxon>Pentapetalae</taxon>
        <taxon>asterids</taxon>
        <taxon>lamiids</taxon>
        <taxon>Gentianales</taxon>
        <taxon>Apocynaceae</taxon>
        <taxon>Rauvolfioideae</taxon>
        <taxon>Vinceae</taxon>
        <taxon>Catharanthinae</taxon>
        <taxon>Catharanthus</taxon>
    </lineage>
</organism>
<sequence length="122" mass="13585">MHHLAIKSNHVETTEETTKLSFGGNNNVPLCPKPRRLGPTLPEFLKPFGCSNNSQLHSDGRSGILDMITEKAMDERESICTGCSLSCYSGSPPGRTDNPLVHDVQFIHQMEHYTQYTQKKVA</sequence>
<gene>
    <name evidence="1" type="ORF">M9H77_05245</name>
</gene>